<keyword evidence="6 12" id="KW-1133">Transmembrane helix</keyword>
<comment type="caution">
    <text evidence="14">The sequence shown here is derived from an EMBL/GenBank/DDBJ whole genome shotgun (WGS) entry which is preliminary data.</text>
</comment>
<dbReference type="InterPro" id="IPR050059">
    <property type="entry name" value="ATP_synthase_B_chain"/>
</dbReference>
<sequence>MEQIGVEPIALLAQIVNFSLIVFLLTKILYKPILKTLDERKKKIEEGLAYTEEMKKRIEENDAAVKEILTKAREDAREIIEEGKKTGKKVEAEIIDEAHLEAKQIIEKGHKDLDLEKTKMEKQLIIQTIEIAKGIATKALEQVLSEKDQKSIIDRKIKEIAKLAKL</sequence>
<evidence type="ECO:0000256" key="10">
    <source>
        <dbReference type="ARBA" id="ARBA00025198"/>
    </source>
</evidence>
<dbReference type="Gene3D" id="6.10.250.1580">
    <property type="match status" value="1"/>
</dbReference>
<dbReference type="InterPro" id="IPR028987">
    <property type="entry name" value="ATP_synth_B-like_membr_sf"/>
</dbReference>
<evidence type="ECO:0000256" key="6">
    <source>
        <dbReference type="ARBA" id="ARBA00022989"/>
    </source>
</evidence>
<dbReference type="GO" id="GO:0005886">
    <property type="term" value="C:plasma membrane"/>
    <property type="evidence" value="ECO:0007669"/>
    <property type="project" value="UniProtKB-SubCell"/>
</dbReference>
<evidence type="ECO:0000313" key="15">
    <source>
        <dbReference type="Proteomes" id="UP000178230"/>
    </source>
</evidence>
<dbReference type="AlphaFoldDB" id="A0A1F5YJ78"/>
<comment type="subunit">
    <text evidence="12">F-type ATPases have 2 components, F(1) - the catalytic core - and F(0) - the membrane proton channel. F(1) has five subunits: alpha(3), beta(3), gamma(1), delta(1), epsilon(1). F(0) has three main subunits: a(1), b(2) and c(10-14). The alpha and beta chains form an alternating ring which encloses part of the gamma chain. F(1) is attached to F(0) by a central stalk formed by the gamma and epsilon chains, while a peripheral stalk is formed by the delta and b chains.</text>
</comment>
<proteinExistence type="inferred from homology"/>
<comment type="subcellular location">
    <subcellularLocation>
        <location evidence="12">Cell membrane</location>
        <topology evidence="12">Single-pass membrane protein</topology>
    </subcellularLocation>
    <subcellularLocation>
        <location evidence="11">Endomembrane system</location>
        <topology evidence="11">Single-pass membrane protein</topology>
    </subcellularLocation>
</comment>
<organism evidence="14 15">
    <name type="scientific">Candidatus Gottesmanbacteria bacterium RBG_13_37_7</name>
    <dbReference type="NCBI Taxonomy" id="1798369"/>
    <lineage>
        <taxon>Bacteria</taxon>
        <taxon>Candidatus Gottesmaniibacteriota</taxon>
    </lineage>
</organism>
<evidence type="ECO:0000256" key="5">
    <source>
        <dbReference type="ARBA" id="ARBA00022781"/>
    </source>
</evidence>
<dbReference type="HAMAP" id="MF_01398">
    <property type="entry name" value="ATP_synth_b_bprime"/>
    <property type="match status" value="1"/>
</dbReference>
<keyword evidence="8 12" id="KW-0472">Membrane</keyword>
<comment type="similarity">
    <text evidence="1 12 13">Belongs to the ATPase B chain family.</text>
</comment>
<dbReference type="CDD" id="cd06503">
    <property type="entry name" value="ATP-synt_Fo_b"/>
    <property type="match status" value="1"/>
</dbReference>
<feature type="transmembrane region" description="Helical" evidence="12">
    <location>
        <begin position="12"/>
        <end position="30"/>
    </location>
</feature>
<keyword evidence="7 12" id="KW-0406">Ion transport</keyword>
<dbReference type="PANTHER" id="PTHR33445">
    <property type="entry name" value="ATP SYNTHASE SUBUNIT B', CHLOROPLASTIC"/>
    <property type="match status" value="1"/>
</dbReference>
<dbReference type="SUPFAM" id="SSF81573">
    <property type="entry name" value="F1F0 ATP synthase subunit B, membrane domain"/>
    <property type="match status" value="1"/>
</dbReference>
<comment type="function">
    <text evidence="12">Component of the F(0) channel, it forms part of the peripheral stalk, linking F(1) to F(0).</text>
</comment>
<evidence type="ECO:0000256" key="3">
    <source>
        <dbReference type="ARBA" id="ARBA00022547"/>
    </source>
</evidence>
<protein>
    <recommendedName>
        <fullName evidence="12">ATP synthase subunit b</fullName>
    </recommendedName>
    <alternativeName>
        <fullName evidence="12">ATP synthase F(0) sector subunit b</fullName>
    </alternativeName>
    <alternativeName>
        <fullName evidence="12">ATPase subunit I</fullName>
    </alternativeName>
    <alternativeName>
        <fullName evidence="12">F-type ATPase subunit b</fullName>
        <shortName evidence="12">F-ATPase subunit b</shortName>
    </alternativeName>
</protein>
<dbReference type="InterPro" id="IPR002146">
    <property type="entry name" value="ATP_synth_b/b'su_bac/chlpt"/>
</dbReference>
<name>A0A1F5YJ78_9BACT</name>
<dbReference type="PANTHER" id="PTHR33445:SF2">
    <property type="entry name" value="ATP SYNTHASE SUBUNIT B', CHLOROPLASTIC"/>
    <property type="match status" value="1"/>
</dbReference>
<keyword evidence="5 12" id="KW-0375">Hydrogen ion transport</keyword>
<evidence type="ECO:0000256" key="1">
    <source>
        <dbReference type="ARBA" id="ARBA00005513"/>
    </source>
</evidence>
<reference evidence="14 15" key="1">
    <citation type="journal article" date="2016" name="Nat. Commun.">
        <title>Thousands of microbial genomes shed light on interconnected biogeochemical processes in an aquifer system.</title>
        <authorList>
            <person name="Anantharaman K."/>
            <person name="Brown C.T."/>
            <person name="Hug L.A."/>
            <person name="Sharon I."/>
            <person name="Castelle C.J."/>
            <person name="Probst A.J."/>
            <person name="Thomas B.C."/>
            <person name="Singh A."/>
            <person name="Wilkins M.J."/>
            <person name="Karaoz U."/>
            <person name="Brodie E.L."/>
            <person name="Williams K.H."/>
            <person name="Hubbard S.S."/>
            <person name="Banfield J.F."/>
        </authorList>
    </citation>
    <scope>NUCLEOTIDE SEQUENCE [LARGE SCALE GENOMIC DNA]</scope>
</reference>
<keyword evidence="3 12" id="KW-0138">CF(0)</keyword>
<keyword evidence="4 12" id="KW-0812">Transmembrane</keyword>
<accession>A0A1F5YJ78</accession>
<gene>
    <name evidence="12" type="primary">atpF</name>
    <name evidence="14" type="ORF">A2Y99_02990</name>
</gene>
<keyword evidence="2 12" id="KW-0813">Transport</keyword>
<evidence type="ECO:0000256" key="2">
    <source>
        <dbReference type="ARBA" id="ARBA00022448"/>
    </source>
</evidence>
<keyword evidence="12" id="KW-1003">Cell membrane</keyword>
<dbReference type="Pfam" id="PF00430">
    <property type="entry name" value="ATP-synt_B"/>
    <property type="match status" value="1"/>
</dbReference>
<dbReference type="GO" id="GO:0046961">
    <property type="term" value="F:proton-transporting ATPase activity, rotational mechanism"/>
    <property type="evidence" value="ECO:0007669"/>
    <property type="project" value="TreeGrafter"/>
</dbReference>
<dbReference type="EMBL" id="MFIY01000034">
    <property type="protein sequence ID" value="OGF99921.1"/>
    <property type="molecule type" value="Genomic_DNA"/>
</dbReference>
<keyword evidence="9 12" id="KW-0066">ATP synthesis</keyword>
<dbReference type="GO" id="GO:0045259">
    <property type="term" value="C:proton-transporting ATP synthase complex"/>
    <property type="evidence" value="ECO:0007669"/>
    <property type="project" value="UniProtKB-KW"/>
</dbReference>
<evidence type="ECO:0000256" key="11">
    <source>
        <dbReference type="ARBA" id="ARBA00037847"/>
    </source>
</evidence>
<dbReference type="GO" id="GO:0046933">
    <property type="term" value="F:proton-transporting ATP synthase activity, rotational mechanism"/>
    <property type="evidence" value="ECO:0007669"/>
    <property type="project" value="UniProtKB-UniRule"/>
</dbReference>
<dbReference type="GO" id="GO:0012505">
    <property type="term" value="C:endomembrane system"/>
    <property type="evidence" value="ECO:0007669"/>
    <property type="project" value="UniProtKB-SubCell"/>
</dbReference>
<dbReference type="NCBIfam" id="TIGR01144">
    <property type="entry name" value="ATP_synt_b"/>
    <property type="match status" value="1"/>
</dbReference>
<evidence type="ECO:0000313" key="14">
    <source>
        <dbReference type="EMBL" id="OGF99921.1"/>
    </source>
</evidence>
<dbReference type="Proteomes" id="UP000178230">
    <property type="component" value="Unassembled WGS sequence"/>
</dbReference>
<comment type="function">
    <text evidence="10 12">F(1)F(0) ATP synthase produces ATP from ADP in the presence of a proton or sodium gradient. F-type ATPases consist of two structural domains, F(1) containing the extramembraneous catalytic core and F(0) containing the membrane proton channel, linked together by a central stalk and a peripheral stalk. During catalysis, ATP synthesis in the catalytic domain of F(1) is coupled via a rotary mechanism of the central stalk subunits to proton translocation.</text>
</comment>
<evidence type="ECO:0000256" key="13">
    <source>
        <dbReference type="RuleBase" id="RU003848"/>
    </source>
</evidence>
<evidence type="ECO:0000256" key="8">
    <source>
        <dbReference type="ARBA" id="ARBA00023136"/>
    </source>
</evidence>
<evidence type="ECO:0000256" key="12">
    <source>
        <dbReference type="HAMAP-Rule" id="MF_01398"/>
    </source>
</evidence>
<evidence type="ECO:0000256" key="7">
    <source>
        <dbReference type="ARBA" id="ARBA00023065"/>
    </source>
</evidence>
<evidence type="ECO:0000256" key="4">
    <source>
        <dbReference type="ARBA" id="ARBA00022692"/>
    </source>
</evidence>
<evidence type="ECO:0000256" key="9">
    <source>
        <dbReference type="ARBA" id="ARBA00023310"/>
    </source>
</evidence>
<dbReference type="InterPro" id="IPR005864">
    <property type="entry name" value="ATP_synth_F0_bsu_bac"/>
</dbReference>